<evidence type="ECO:0000259" key="5">
    <source>
        <dbReference type="Pfam" id="PF00296"/>
    </source>
</evidence>
<dbReference type="InterPro" id="IPR011251">
    <property type="entry name" value="Luciferase-like_dom"/>
</dbReference>
<name>A0A1C3UWX8_9HYPH</name>
<keyword evidence="7" id="KW-1185">Reference proteome</keyword>
<dbReference type="RefSeq" id="WP_075853049.1">
    <property type="nucleotide sequence ID" value="NZ_FMAC01000003.1"/>
</dbReference>
<dbReference type="InterPro" id="IPR051260">
    <property type="entry name" value="Diverse_substr_monoxygenases"/>
</dbReference>
<protein>
    <submittedName>
        <fullName evidence="6">Luciferase-like monooxygenase</fullName>
    </submittedName>
</protein>
<dbReference type="Proteomes" id="UP000186228">
    <property type="component" value="Unassembled WGS sequence"/>
</dbReference>
<organism evidence="6 7">
    <name type="scientific">Rhizobium hainanense</name>
    <dbReference type="NCBI Taxonomy" id="52131"/>
    <lineage>
        <taxon>Bacteria</taxon>
        <taxon>Pseudomonadati</taxon>
        <taxon>Pseudomonadota</taxon>
        <taxon>Alphaproteobacteria</taxon>
        <taxon>Hyphomicrobiales</taxon>
        <taxon>Rhizobiaceae</taxon>
        <taxon>Rhizobium/Agrobacterium group</taxon>
        <taxon>Rhizobium</taxon>
    </lineage>
</organism>
<evidence type="ECO:0000256" key="4">
    <source>
        <dbReference type="ARBA" id="ARBA00023033"/>
    </source>
</evidence>
<evidence type="ECO:0000256" key="1">
    <source>
        <dbReference type="ARBA" id="ARBA00022630"/>
    </source>
</evidence>
<feature type="domain" description="Luciferase-like" evidence="5">
    <location>
        <begin position="49"/>
        <end position="250"/>
    </location>
</feature>
<reference evidence="7" key="1">
    <citation type="submission" date="2016-08" db="EMBL/GenBank/DDBJ databases">
        <authorList>
            <person name="Varghese N."/>
            <person name="Submissions Spin"/>
        </authorList>
    </citation>
    <scope>NUCLEOTIDE SEQUENCE [LARGE SCALE GENOMIC DNA]</scope>
    <source>
        <strain evidence="7">CCBAU 57015</strain>
    </source>
</reference>
<keyword evidence="4 6" id="KW-0503">Monooxygenase</keyword>
<dbReference type="PANTHER" id="PTHR30011:SF16">
    <property type="entry name" value="C2H2 FINGER DOMAIN TRANSCRIPTION FACTOR (EUROFUNG)-RELATED"/>
    <property type="match status" value="1"/>
</dbReference>
<dbReference type="OrthoDB" id="9779442at2"/>
<keyword evidence="3" id="KW-0560">Oxidoreductase</keyword>
<dbReference type="GO" id="GO:0016705">
    <property type="term" value="F:oxidoreductase activity, acting on paired donors, with incorporation or reduction of molecular oxygen"/>
    <property type="evidence" value="ECO:0007669"/>
    <property type="project" value="InterPro"/>
</dbReference>
<keyword evidence="2" id="KW-0288">FMN</keyword>
<gene>
    <name evidence="6" type="ORF">GA0061100_103423</name>
</gene>
<evidence type="ECO:0000313" key="6">
    <source>
        <dbReference type="EMBL" id="SCB19990.1"/>
    </source>
</evidence>
<evidence type="ECO:0000313" key="7">
    <source>
        <dbReference type="Proteomes" id="UP000186228"/>
    </source>
</evidence>
<dbReference type="Pfam" id="PF00296">
    <property type="entry name" value="Bac_luciferase"/>
    <property type="match status" value="1"/>
</dbReference>
<evidence type="ECO:0000256" key="2">
    <source>
        <dbReference type="ARBA" id="ARBA00022643"/>
    </source>
</evidence>
<dbReference type="STRING" id="52131.GA0061100_103423"/>
<dbReference type="Gene3D" id="3.20.20.30">
    <property type="entry name" value="Luciferase-like domain"/>
    <property type="match status" value="1"/>
</dbReference>
<dbReference type="InterPro" id="IPR036661">
    <property type="entry name" value="Luciferase-like_sf"/>
</dbReference>
<evidence type="ECO:0000256" key="3">
    <source>
        <dbReference type="ARBA" id="ARBA00023002"/>
    </source>
</evidence>
<dbReference type="GO" id="GO:0004497">
    <property type="term" value="F:monooxygenase activity"/>
    <property type="evidence" value="ECO:0007669"/>
    <property type="project" value="UniProtKB-KW"/>
</dbReference>
<keyword evidence="1" id="KW-0285">Flavoprotein</keyword>
<dbReference type="PANTHER" id="PTHR30011">
    <property type="entry name" value="ALKANESULFONATE MONOOXYGENASE-RELATED"/>
    <property type="match status" value="1"/>
</dbReference>
<proteinExistence type="predicted"/>
<sequence>MTHRNGLRLGIGLDVAAQSRNPRDAQKNVWRALIARFDTVVDFVTLEDGFARPDGDGLDAVLLANWLAARSSNIGIIPGAAVNFLEPFHISTAIATLDFVSEGRAGFLVQQHDELSAVHARQAIGALNGFPATESSALRQDALDVVDVIRGLWDSWEDGAVIRDRESQRFLDGSKLHYINFKGSSFQVLGPSITPRPPQGQPVVAAAYRHGEDPSLASAADIVFVHPDSPDIATVVETIRSADENRARAFIADVVIDAASKSVDDYVVQLGEFARSGITGIRFVLSDPVAQAAYVIDELIPALRSRSSVGPVATGPLRGRFGLPAASNRYTSAA</sequence>
<dbReference type="EMBL" id="FMAC01000003">
    <property type="protein sequence ID" value="SCB19990.1"/>
    <property type="molecule type" value="Genomic_DNA"/>
</dbReference>
<accession>A0A1C3UWX8</accession>
<dbReference type="SUPFAM" id="SSF51679">
    <property type="entry name" value="Bacterial luciferase-like"/>
    <property type="match status" value="1"/>
</dbReference>
<dbReference type="AlphaFoldDB" id="A0A1C3UWX8"/>